<evidence type="ECO:0000313" key="3">
    <source>
        <dbReference type="Proteomes" id="UP001178507"/>
    </source>
</evidence>
<dbReference type="Proteomes" id="UP001178507">
    <property type="component" value="Unassembled WGS sequence"/>
</dbReference>
<feature type="region of interest" description="Disordered" evidence="1">
    <location>
        <begin position="1"/>
        <end position="187"/>
    </location>
</feature>
<dbReference type="EMBL" id="CAUJNA010003579">
    <property type="protein sequence ID" value="CAJ1405317.1"/>
    <property type="molecule type" value="Genomic_DNA"/>
</dbReference>
<feature type="compositionally biased region" description="Acidic residues" evidence="1">
    <location>
        <begin position="84"/>
        <end position="93"/>
    </location>
</feature>
<dbReference type="AlphaFoldDB" id="A0AA36JFL0"/>
<evidence type="ECO:0000256" key="1">
    <source>
        <dbReference type="SAM" id="MobiDB-lite"/>
    </source>
</evidence>
<name>A0AA36JFL0_9DINO</name>
<protein>
    <submittedName>
        <fullName evidence="2">Uncharacterized protein</fullName>
    </submittedName>
</protein>
<feature type="compositionally biased region" description="Basic and acidic residues" evidence="1">
    <location>
        <begin position="118"/>
        <end position="142"/>
    </location>
</feature>
<comment type="caution">
    <text evidence="2">The sequence shown here is derived from an EMBL/GenBank/DDBJ whole genome shotgun (WGS) entry which is preliminary data.</text>
</comment>
<feature type="compositionally biased region" description="Low complexity" evidence="1">
    <location>
        <begin position="34"/>
        <end position="49"/>
    </location>
</feature>
<evidence type="ECO:0000313" key="2">
    <source>
        <dbReference type="EMBL" id="CAJ1405317.1"/>
    </source>
</evidence>
<organism evidence="2 3">
    <name type="scientific">Effrenium voratum</name>
    <dbReference type="NCBI Taxonomy" id="2562239"/>
    <lineage>
        <taxon>Eukaryota</taxon>
        <taxon>Sar</taxon>
        <taxon>Alveolata</taxon>
        <taxon>Dinophyceae</taxon>
        <taxon>Suessiales</taxon>
        <taxon>Symbiodiniaceae</taxon>
        <taxon>Effrenium</taxon>
    </lineage>
</organism>
<sequence>MGCAAGRQPDVAAQAQAEEPATWASKPSQVDRPAVSAAAASAKESASASDDVPGSNTKGKDLLVLDPEDDVEVISEGKAPKAEFEEEPEEPAEREEVLSVNEPSEPQAESRPVLSKQQLEEAAKMAEHRKRFDNQKYQREAEGSTAFPRADSGLPQPAQAQAQDSKAHESIMSVNASFTPRKAESHKETFECLPGGVDDFRSEAAPAPAYRNNHDLFDDDEEMLMKEILEAVDA</sequence>
<reference evidence="2" key="1">
    <citation type="submission" date="2023-08" db="EMBL/GenBank/DDBJ databases">
        <authorList>
            <person name="Chen Y."/>
            <person name="Shah S."/>
            <person name="Dougan E. K."/>
            <person name="Thang M."/>
            <person name="Chan C."/>
        </authorList>
    </citation>
    <scope>NUCLEOTIDE SEQUENCE</scope>
</reference>
<accession>A0AA36JFL0</accession>
<proteinExistence type="predicted"/>
<gene>
    <name evidence="2" type="ORF">EVOR1521_LOCUS27562</name>
</gene>
<keyword evidence="3" id="KW-1185">Reference proteome</keyword>